<dbReference type="Pfam" id="PF00628">
    <property type="entry name" value="PHD"/>
    <property type="match status" value="2"/>
</dbReference>
<evidence type="ECO:0000256" key="2">
    <source>
        <dbReference type="ARBA" id="ARBA00022723"/>
    </source>
</evidence>
<dbReference type="GeneID" id="136816629"/>
<organism evidence="15 16">
    <name type="scientific">Clytia hemisphaerica</name>
    <dbReference type="NCBI Taxonomy" id="252671"/>
    <lineage>
        <taxon>Eukaryota</taxon>
        <taxon>Metazoa</taxon>
        <taxon>Cnidaria</taxon>
        <taxon>Hydrozoa</taxon>
        <taxon>Hydroidolina</taxon>
        <taxon>Leptothecata</taxon>
        <taxon>Obeliida</taxon>
        <taxon>Clytiidae</taxon>
        <taxon>Clytia</taxon>
    </lineage>
</organism>
<dbReference type="InterPro" id="IPR019786">
    <property type="entry name" value="Zinc_finger_PHD-type_CS"/>
</dbReference>
<keyword evidence="5" id="KW-0805">Transcription regulation</keyword>
<dbReference type="PRINTS" id="PR00503">
    <property type="entry name" value="BROMODOMAIN"/>
</dbReference>
<feature type="region of interest" description="Disordered" evidence="11">
    <location>
        <begin position="1322"/>
        <end position="1527"/>
    </location>
</feature>
<accession>A0A7M5XIG9</accession>
<evidence type="ECO:0000256" key="7">
    <source>
        <dbReference type="ARBA" id="ARBA00023163"/>
    </source>
</evidence>
<dbReference type="InterPro" id="IPR001487">
    <property type="entry name" value="Bromodomain"/>
</dbReference>
<evidence type="ECO:0000259" key="12">
    <source>
        <dbReference type="PROSITE" id="PS50014"/>
    </source>
</evidence>
<dbReference type="PROSITE" id="PS50016">
    <property type="entry name" value="ZF_PHD_2"/>
    <property type="match status" value="2"/>
</dbReference>
<dbReference type="InterPro" id="IPR019787">
    <property type="entry name" value="Znf_PHD-finger"/>
</dbReference>
<dbReference type="Pfam" id="PF00439">
    <property type="entry name" value="Bromodomain"/>
    <property type="match status" value="1"/>
</dbReference>
<feature type="compositionally biased region" description="Basic and acidic residues" evidence="11">
    <location>
        <begin position="1011"/>
        <end position="1044"/>
    </location>
</feature>
<feature type="compositionally biased region" description="Low complexity" evidence="11">
    <location>
        <begin position="1485"/>
        <end position="1494"/>
    </location>
</feature>
<keyword evidence="4" id="KW-0862">Zinc</keyword>
<evidence type="ECO:0000256" key="10">
    <source>
        <dbReference type="PROSITE-ProRule" id="PRU00146"/>
    </source>
</evidence>
<dbReference type="PROSITE" id="PS00633">
    <property type="entry name" value="BROMODOMAIN_1"/>
    <property type="match status" value="1"/>
</dbReference>
<dbReference type="EnsemblMetazoa" id="CLYHEMT023833.1">
    <property type="protein sequence ID" value="CLYHEMP023833.1"/>
    <property type="gene ID" value="CLYHEMG023833"/>
</dbReference>
<feature type="compositionally biased region" description="Acidic residues" evidence="11">
    <location>
        <begin position="489"/>
        <end position="508"/>
    </location>
</feature>
<feature type="compositionally biased region" description="Basic and acidic residues" evidence="11">
    <location>
        <begin position="660"/>
        <end position="720"/>
    </location>
</feature>
<dbReference type="SUPFAM" id="SSF47370">
    <property type="entry name" value="Bromodomain"/>
    <property type="match status" value="1"/>
</dbReference>
<feature type="domain" description="Bromo" evidence="12">
    <location>
        <begin position="1543"/>
        <end position="1613"/>
    </location>
</feature>
<feature type="domain" description="DDT" evidence="14">
    <location>
        <begin position="373"/>
        <end position="436"/>
    </location>
</feature>
<evidence type="ECO:0000259" key="13">
    <source>
        <dbReference type="PROSITE" id="PS50016"/>
    </source>
</evidence>
<keyword evidence="2" id="KW-0479">Metal-binding</keyword>
<dbReference type="PANTHER" id="PTHR46802">
    <property type="entry name" value="TYROSINE-PROTEIN KINASE BAZ1B"/>
    <property type="match status" value="1"/>
</dbReference>
<dbReference type="InterPro" id="IPR001965">
    <property type="entry name" value="Znf_PHD"/>
</dbReference>
<feature type="compositionally biased region" description="Basic and acidic residues" evidence="11">
    <location>
        <begin position="36"/>
        <end position="55"/>
    </location>
</feature>
<dbReference type="InterPro" id="IPR047174">
    <property type="entry name" value="BAZ1B"/>
</dbReference>
<evidence type="ECO:0000259" key="14">
    <source>
        <dbReference type="PROSITE" id="PS50827"/>
    </source>
</evidence>
<feature type="compositionally biased region" description="Basic and acidic residues" evidence="11">
    <location>
        <begin position="941"/>
        <end position="985"/>
    </location>
</feature>
<keyword evidence="16" id="KW-1185">Reference proteome</keyword>
<comment type="subcellular location">
    <subcellularLocation>
        <location evidence="1">Nucleus</location>
    </subcellularLocation>
</comment>
<dbReference type="InterPro" id="IPR018359">
    <property type="entry name" value="Bromodomain_CS"/>
</dbReference>
<dbReference type="GO" id="GO:0042393">
    <property type="term" value="F:histone binding"/>
    <property type="evidence" value="ECO:0007669"/>
    <property type="project" value="TreeGrafter"/>
</dbReference>
<keyword evidence="8" id="KW-0539">Nucleus</keyword>
<dbReference type="GO" id="GO:0008270">
    <property type="term" value="F:zinc ion binding"/>
    <property type="evidence" value="ECO:0007669"/>
    <property type="project" value="UniProtKB-KW"/>
</dbReference>
<feature type="region of interest" description="Disordered" evidence="11">
    <location>
        <begin position="892"/>
        <end position="1072"/>
    </location>
</feature>
<feature type="region of interest" description="Disordered" evidence="11">
    <location>
        <begin position="482"/>
        <end position="515"/>
    </location>
</feature>
<dbReference type="InterPro" id="IPR036427">
    <property type="entry name" value="Bromodomain-like_sf"/>
</dbReference>
<evidence type="ECO:0000256" key="6">
    <source>
        <dbReference type="ARBA" id="ARBA00023117"/>
    </source>
</evidence>
<dbReference type="Gene3D" id="1.20.920.10">
    <property type="entry name" value="Bromodomain-like"/>
    <property type="match status" value="1"/>
</dbReference>
<evidence type="ECO:0000256" key="1">
    <source>
        <dbReference type="ARBA" id="ARBA00004123"/>
    </source>
</evidence>
<dbReference type="SUPFAM" id="SSF57903">
    <property type="entry name" value="FYVE/PHD zinc finger"/>
    <property type="match status" value="2"/>
</dbReference>
<keyword evidence="7" id="KW-0804">Transcription</keyword>
<feature type="compositionally biased region" description="Basic residues" evidence="11">
    <location>
        <begin position="1372"/>
        <end position="1385"/>
    </location>
</feature>
<reference evidence="15" key="1">
    <citation type="submission" date="2021-01" db="UniProtKB">
        <authorList>
            <consortium name="EnsemblMetazoa"/>
        </authorList>
    </citation>
    <scope>IDENTIFICATION</scope>
</reference>
<feature type="compositionally biased region" description="Basic and acidic residues" evidence="11">
    <location>
        <begin position="1054"/>
        <end position="1065"/>
    </location>
</feature>
<feature type="compositionally biased region" description="Basic and acidic residues" evidence="11">
    <location>
        <begin position="1471"/>
        <end position="1481"/>
    </location>
</feature>
<dbReference type="SMART" id="SM00297">
    <property type="entry name" value="BROMO"/>
    <property type="match status" value="1"/>
</dbReference>
<evidence type="ECO:0000256" key="5">
    <source>
        <dbReference type="ARBA" id="ARBA00023015"/>
    </source>
</evidence>
<feature type="region of interest" description="Disordered" evidence="11">
    <location>
        <begin position="27"/>
        <end position="102"/>
    </location>
</feature>
<dbReference type="Pfam" id="PF15613">
    <property type="entry name" value="WSD"/>
    <property type="match status" value="1"/>
</dbReference>
<dbReference type="InterPro" id="IPR013083">
    <property type="entry name" value="Znf_RING/FYVE/PHD"/>
</dbReference>
<feature type="compositionally biased region" description="Basic and acidic residues" evidence="11">
    <location>
        <begin position="895"/>
        <end position="934"/>
    </location>
</feature>
<dbReference type="GO" id="GO:0006974">
    <property type="term" value="P:DNA damage response"/>
    <property type="evidence" value="ECO:0007669"/>
    <property type="project" value="TreeGrafter"/>
</dbReference>
<sequence length="1637" mass="184783">MSSTKSKKSKKLKQSCISFLPAANKNITPTLVPKGESSKLDTKSEKKIKDADSTKMVKSNKIKNSKAKLSSANKVKLKEVIRKQNSSSKVKVNGTSKSTKSKPILLSDDEEDVPLSKLKDKIMTPTKKSSTPTKVVLPPNASASNITKTLNNSPIKSVSLSQVKLTASNIQKLLPSLNITNAQQKPNTPIGAGVIPQALQSLSNSIKVPIKSPVINGQQVLLMPTKPLQVQPKNLIIAIDMDPEQWKKLPLAEQQKIIAQKRAQLNKTQQQLITIAIKKPPTPIVPGQRVVLNSASGSIGPQKPKISYPNKPLVQPPGMPTGSLLPKSGGPIANSGAYSFTDLISEKKHESEVSGLRPLPKLKKVHLPESLEYKSFGSILMITEFVDIFKGFLMTDENFPIKTDEIIEAVSQKKESETVLKILLYFLKVLLGNECYKIKSLKIELADLPLTEFTVSFLVEQFLKSYIDKKKKQKQAEEMAAKYSKITESGEDTETDMDGDDEPFEPPTDEPIFLDSEDEDEYYGYSLKPKQSKKKKKPKGTLTRYMIEENRTLEKVTNISKFLEKSEFHHLPPDHQIETLAFLMQLVMDSEEFLNYHEEIARDRMDAIRDLELYRRKKREEYVAKHPTPSTQTLPINKFMVNPTIKEPQANKIVVNLDGTVKEKPKNEEAKKDDQEKKDVKDEASKDEKKTDNEEKKDEKIEEKKDEKIEEKKDEKIEEKKEDDDLYAGMTERQIQAIKDEAKKAEMDKMEKLKEDLEKERLELDELKRKIKVATDLCNDAQRIEPLGYDRHDRSYWLFSRNNPGIYVSSLALWYIIDNGETIKDLTSALTVRGIREDRLKRALLRLQPEIKESIQVLKESGTSILKDDFKDMQSKGCSISVIKNDGTRTIYGKTDVDRSSDSDGDKPLVKSVEKIDESKENNKVVMKSIKETDTSNDISSSKDAETVKEKITENGSIKDSEKEESENTKSDSVDKDGEPIKMETDLNETNEVNGVINKKEINDSTNKLVKSTEKSSDDASDKKNENADSKLNGDVKTSKEPEKASSIATAAENKSEIKTDTDKKSKSKGSDFPTSIEALKADIFESSERIVQGTLGQLKRYDEWTASLTAVEETKDLKTFIIDLQKSVFEKSFLSPFKGFDPAFVKEWLKSVEQAETLSKLHTLYGILENSISWEKSSETLKCNACRRKQGVRNSTPMVICDGCQNAYHMNCIRPPLLEVPESVWICPRCVPKEDRRGRRKAAQSYNEQLDSSQQSIDDTEASDHEDACHVCGADGMVILCDTCPLSFHFQCHDPPLRRAPKGAWSCYVCRKNFVKKNTEEKEKKKKKAVGENTSSESSESENDSEAEFQLTTHYTNKLKKTKNNDEKSTKNTKKSKSSIKKSQKKDTVKESTSEPETNVGRKGRKRKVVSYDERVTDDGDESDLSSRGKNNKTGVGKKRKKKTDGDEEWTASSAKGNSSLNLGIKRPMYSKDRSNDKKRQNVAAATADSASSDVEKPTTKKKRSQKNETKDTGAATKPRKKNRRESNFELKACRIILMELRKEKDASHFQNPVSRRQFPTYYGIITNPMNLSNIMRKLDGLQYDNVMSFIDDVNLIFENCEKFYKETDNEVKECGARLKKKFTELLTHHLPGIAS</sequence>
<dbReference type="InterPro" id="IPR018501">
    <property type="entry name" value="DDT_dom"/>
</dbReference>
<dbReference type="SMART" id="SM00249">
    <property type="entry name" value="PHD"/>
    <property type="match status" value="2"/>
</dbReference>
<feature type="region of interest" description="Disordered" evidence="11">
    <location>
        <begin position="656"/>
        <end position="729"/>
    </location>
</feature>
<dbReference type="OrthoDB" id="5989931at2759"/>
<dbReference type="PROSITE" id="PS50827">
    <property type="entry name" value="DDT"/>
    <property type="match status" value="1"/>
</dbReference>
<evidence type="ECO:0000256" key="9">
    <source>
        <dbReference type="PROSITE-ProRule" id="PRU00035"/>
    </source>
</evidence>
<dbReference type="Proteomes" id="UP000594262">
    <property type="component" value="Unplaced"/>
</dbReference>
<keyword evidence="3 10" id="KW-0863">Zinc-finger</keyword>
<dbReference type="Gene3D" id="3.30.40.10">
    <property type="entry name" value="Zinc/RING finger domain, C3HC4 (zinc finger)"/>
    <property type="match status" value="2"/>
</dbReference>
<feature type="compositionally biased region" description="Polar residues" evidence="11">
    <location>
        <begin position="83"/>
        <end position="98"/>
    </location>
</feature>
<dbReference type="InterPro" id="IPR011011">
    <property type="entry name" value="Znf_FYVE_PHD"/>
</dbReference>
<name>A0A7M5XIG9_9CNID</name>
<dbReference type="RefSeq" id="XP_066929068.1">
    <property type="nucleotide sequence ID" value="XM_067072967.1"/>
</dbReference>
<dbReference type="PROSITE" id="PS50014">
    <property type="entry name" value="BROMODOMAIN_2"/>
    <property type="match status" value="1"/>
</dbReference>
<evidence type="ECO:0000313" key="16">
    <source>
        <dbReference type="Proteomes" id="UP000594262"/>
    </source>
</evidence>
<keyword evidence="6 9" id="KW-0103">Bromodomain</keyword>
<evidence type="ECO:0000256" key="8">
    <source>
        <dbReference type="ARBA" id="ARBA00023242"/>
    </source>
</evidence>
<dbReference type="GO" id="GO:0140801">
    <property type="term" value="F:histone H2AXY142 kinase activity"/>
    <property type="evidence" value="ECO:0007669"/>
    <property type="project" value="InterPro"/>
</dbReference>
<dbReference type="GO" id="GO:0090535">
    <property type="term" value="C:WICH complex"/>
    <property type="evidence" value="ECO:0007669"/>
    <property type="project" value="InterPro"/>
</dbReference>
<evidence type="ECO:0000256" key="4">
    <source>
        <dbReference type="ARBA" id="ARBA00022833"/>
    </source>
</evidence>
<evidence type="ECO:0000256" key="3">
    <source>
        <dbReference type="ARBA" id="ARBA00022771"/>
    </source>
</evidence>
<evidence type="ECO:0000256" key="11">
    <source>
        <dbReference type="SAM" id="MobiDB-lite"/>
    </source>
</evidence>
<dbReference type="PROSITE" id="PS01359">
    <property type="entry name" value="ZF_PHD_1"/>
    <property type="match status" value="2"/>
</dbReference>
<dbReference type="PANTHER" id="PTHR46802:SF1">
    <property type="entry name" value="TYROSINE-PROTEIN KINASE BAZ1B"/>
    <property type="match status" value="1"/>
</dbReference>
<feature type="domain" description="PHD-type" evidence="13">
    <location>
        <begin position="1181"/>
        <end position="1234"/>
    </location>
</feature>
<dbReference type="InterPro" id="IPR028941">
    <property type="entry name" value="WHIM2_dom"/>
</dbReference>
<feature type="domain" description="PHD-type" evidence="13">
    <location>
        <begin position="1267"/>
        <end position="1314"/>
    </location>
</feature>
<feature type="compositionally biased region" description="Polar residues" evidence="11">
    <location>
        <begin position="1452"/>
        <end position="1463"/>
    </location>
</feature>
<proteinExistence type="predicted"/>
<protein>
    <submittedName>
        <fullName evidence="15">Uncharacterized protein</fullName>
    </submittedName>
</protein>
<evidence type="ECO:0000313" key="15">
    <source>
        <dbReference type="EnsemblMetazoa" id="CLYHEMP023833.1"/>
    </source>
</evidence>